<dbReference type="CDD" id="cd20206">
    <property type="entry name" value="YbbR"/>
    <property type="match status" value="1"/>
</dbReference>
<evidence type="ECO:0000313" key="1">
    <source>
        <dbReference type="EMBL" id="SFL94524.1"/>
    </source>
</evidence>
<gene>
    <name evidence="1" type="ORF">SAMN04490355_102717</name>
</gene>
<name>A0A1I4LU41_9FIRM</name>
<dbReference type="InterPro" id="IPR053154">
    <property type="entry name" value="c-di-AMP_regulator"/>
</dbReference>
<dbReference type="RefSeq" id="WP_090938765.1">
    <property type="nucleotide sequence ID" value="NZ_FOTS01000027.1"/>
</dbReference>
<dbReference type="Pfam" id="PF07949">
    <property type="entry name" value="YbbR"/>
    <property type="match status" value="3"/>
</dbReference>
<dbReference type="Gene3D" id="2.170.120.30">
    <property type="match status" value="1"/>
</dbReference>
<sequence length="307" mass="33241">MDRLPKKNMTAKIIALICAIILWIFVMNEQNPPVEINMEIPLEVRNLSSTVVAVDVPDSIRIRVRGPRTVIAGLAKQDIKSYVDLKGLSEGVNTAKVHTTIPTSIEVVEVSPDPITFHLDSIVSRQVPVEVKLSGAPPADILVDKITYSSQTVVVVGPKGLLETAAKAVAYVDVAGKSADFTLAVPLKLLDHNGKGVGEGLQMKPNSMYVSLFLVPTIAKKTVDIKPNVIGQLAKDTALKQIITNPNKIEISGDRQVIDKVDAVYTEPISLDGIDKDVEVEGKLQAREGVTYSKKTIKVNIAVIKQQ</sequence>
<reference evidence="2" key="1">
    <citation type="submission" date="2016-10" db="EMBL/GenBank/DDBJ databases">
        <authorList>
            <person name="Varghese N."/>
            <person name="Submissions S."/>
        </authorList>
    </citation>
    <scope>NUCLEOTIDE SEQUENCE [LARGE SCALE GENOMIC DNA]</scope>
    <source>
        <strain evidence="2">DSM 13327</strain>
    </source>
</reference>
<dbReference type="OrthoDB" id="9814149at2"/>
<dbReference type="STRING" id="1123291.SAMN04490355_102717"/>
<dbReference type="PANTHER" id="PTHR37804">
    <property type="entry name" value="CDAA REGULATORY PROTEIN CDAR"/>
    <property type="match status" value="1"/>
</dbReference>
<protein>
    <submittedName>
        <fullName evidence="1">YbbR domain-containing protein</fullName>
    </submittedName>
</protein>
<dbReference type="Proteomes" id="UP000199520">
    <property type="component" value="Unassembled WGS sequence"/>
</dbReference>
<dbReference type="Gene3D" id="2.170.120.40">
    <property type="entry name" value="YbbR-like domain"/>
    <property type="match status" value="2"/>
</dbReference>
<dbReference type="AlphaFoldDB" id="A0A1I4LU41"/>
<accession>A0A1I4LU41</accession>
<dbReference type="PANTHER" id="PTHR37804:SF1">
    <property type="entry name" value="CDAA REGULATORY PROTEIN CDAR"/>
    <property type="match status" value="1"/>
</dbReference>
<keyword evidence="2" id="KW-1185">Reference proteome</keyword>
<organism evidence="1 2">
    <name type="scientific">Pelosinus propionicus DSM 13327</name>
    <dbReference type="NCBI Taxonomy" id="1123291"/>
    <lineage>
        <taxon>Bacteria</taxon>
        <taxon>Bacillati</taxon>
        <taxon>Bacillota</taxon>
        <taxon>Negativicutes</taxon>
        <taxon>Selenomonadales</taxon>
        <taxon>Sporomusaceae</taxon>
        <taxon>Pelosinus</taxon>
    </lineage>
</organism>
<proteinExistence type="predicted"/>
<dbReference type="EMBL" id="FOTS01000027">
    <property type="protein sequence ID" value="SFL94524.1"/>
    <property type="molecule type" value="Genomic_DNA"/>
</dbReference>
<evidence type="ECO:0000313" key="2">
    <source>
        <dbReference type="Proteomes" id="UP000199520"/>
    </source>
</evidence>
<dbReference type="InterPro" id="IPR012505">
    <property type="entry name" value="YbbR"/>
</dbReference>